<feature type="compositionally biased region" description="Polar residues" evidence="2">
    <location>
        <begin position="139"/>
        <end position="148"/>
    </location>
</feature>
<dbReference type="CDD" id="cd12148">
    <property type="entry name" value="fungal_TF_MHR"/>
    <property type="match status" value="1"/>
</dbReference>
<organism evidence="4 5">
    <name type="scientific">Penicillium atrosanguineum</name>
    <dbReference type="NCBI Taxonomy" id="1132637"/>
    <lineage>
        <taxon>Eukaryota</taxon>
        <taxon>Fungi</taxon>
        <taxon>Dikarya</taxon>
        <taxon>Ascomycota</taxon>
        <taxon>Pezizomycotina</taxon>
        <taxon>Eurotiomycetes</taxon>
        <taxon>Eurotiomycetidae</taxon>
        <taxon>Eurotiales</taxon>
        <taxon>Aspergillaceae</taxon>
        <taxon>Penicillium</taxon>
    </lineage>
</organism>
<keyword evidence="5" id="KW-1185">Reference proteome</keyword>
<dbReference type="GO" id="GO:0008270">
    <property type="term" value="F:zinc ion binding"/>
    <property type="evidence" value="ECO:0007669"/>
    <property type="project" value="InterPro"/>
</dbReference>
<dbReference type="AlphaFoldDB" id="A0A9W9U5E4"/>
<feature type="region of interest" description="Disordered" evidence="2">
    <location>
        <begin position="738"/>
        <end position="775"/>
    </location>
</feature>
<proteinExistence type="predicted"/>
<feature type="domain" description="Xylanolytic transcriptional activator regulatory" evidence="3">
    <location>
        <begin position="371"/>
        <end position="443"/>
    </location>
</feature>
<dbReference type="GO" id="GO:0003677">
    <property type="term" value="F:DNA binding"/>
    <property type="evidence" value="ECO:0007669"/>
    <property type="project" value="InterPro"/>
</dbReference>
<feature type="compositionally biased region" description="Basic and acidic residues" evidence="2">
    <location>
        <begin position="123"/>
        <end position="138"/>
    </location>
</feature>
<evidence type="ECO:0000313" key="4">
    <source>
        <dbReference type="EMBL" id="KAJ5320756.1"/>
    </source>
</evidence>
<dbReference type="InterPro" id="IPR007219">
    <property type="entry name" value="XnlR_reg_dom"/>
</dbReference>
<comment type="caution">
    <text evidence="4">The sequence shown here is derived from an EMBL/GenBank/DDBJ whole genome shotgun (WGS) entry which is preliminary data.</text>
</comment>
<evidence type="ECO:0000313" key="5">
    <source>
        <dbReference type="Proteomes" id="UP001147746"/>
    </source>
</evidence>
<feature type="region of interest" description="Disordered" evidence="2">
    <location>
        <begin position="107"/>
        <end position="188"/>
    </location>
</feature>
<dbReference type="Pfam" id="PF04082">
    <property type="entry name" value="Fungal_trans"/>
    <property type="match status" value="1"/>
</dbReference>
<keyword evidence="1" id="KW-0539">Nucleus</keyword>
<evidence type="ECO:0000256" key="2">
    <source>
        <dbReference type="SAM" id="MobiDB-lite"/>
    </source>
</evidence>
<reference evidence="4" key="1">
    <citation type="submission" date="2022-12" db="EMBL/GenBank/DDBJ databases">
        <authorList>
            <person name="Petersen C."/>
        </authorList>
    </citation>
    <scope>NUCLEOTIDE SEQUENCE</scope>
    <source>
        <strain evidence="4">IBT 21472</strain>
    </source>
</reference>
<evidence type="ECO:0000256" key="1">
    <source>
        <dbReference type="ARBA" id="ARBA00023242"/>
    </source>
</evidence>
<dbReference type="PANTHER" id="PTHR47654:SF3">
    <property type="entry name" value="ZN(II)2CYS6 TRANSCRIPTION FACTOR (EUROFUNG)"/>
    <property type="match status" value="1"/>
</dbReference>
<dbReference type="SMART" id="SM00906">
    <property type="entry name" value="Fungal_trans"/>
    <property type="match status" value="1"/>
</dbReference>
<name>A0A9W9U5E4_9EURO</name>
<dbReference type="GO" id="GO:0006351">
    <property type="term" value="P:DNA-templated transcription"/>
    <property type="evidence" value="ECO:0007669"/>
    <property type="project" value="InterPro"/>
</dbReference>
<feature type="compositionally biased region" description="Polar residues" evidence="2">
    <location>
        <begin position="753"/>
        <end position="765"/>
    </location>
</feature>
<dbReference type="InterPro" id="IPR053230">
    <property type="entry name" value="Trans_reg_galc"/>
</dbReference>
<protein>
    <recommendedName>
        <fullName evidence="3">Xylanolytic transcriptional activator regulatory domain-containing protein</fullName>
    </recommendedName>
</protein>
<feature type="compositionally biased region" description="Low complexity" evidence="2">
    <location>
        <begin position="157"/>
        <end position="168"/>
    </location>
</feature>
<sequence>MSRQRPLTRFLDGRSDPRPVQHCTGTQPCDKCIETGSNCLFTEALDRRRKYAQKRVEQHLDATQQLLDRIVEAFGEGDIAQLSWLLSTVKERGTDEQLKDGITGEVRRSQAQQSLGSILQAPKKKDLSEALRGRESEKSNVQAESFSQYRARRTHSVDSSSSSKSVGSLNEVDTLTEDPNRNEETRATGYIGKGSEIAWMQKLDSETINLNRDWHQQVSPLGDTVTPMSYHLDNLQIAEPLSIAGDARALPPKSWAAQLLNIYFESVGPTFPLIEQQLFVSQFNSAFIDTTQQPPQKWLAVLNLVLAIAAKYYQLAEPDSGRDVDDHVFLSRAIALTTTRWLAIQHADLHQVQIDLLLAIYYLASGQINRSWQIAGRAARSAIALGLNLREVSGQIDPVSKETRTRLWWSIFHLEHLLSGMTGRSTCVDYRALSVYPPAPYDEREFQTPEVAELLGNTALREERLQWTIYASDSTLQSRNQWFSTLSPSQSLYFFHLVDLSIITHAAVTSIYSLTAGKDSGQSGISHYQEKLQTWLSNLQPPFAFTDRDNQLDISRQSREQVSLALSYYSAQIILSRPCLTCPDFMEGRNIRVPRSRFGNATAKTCVDTALALISVFPDAPDMEWLLKMTPWCSVLHFMMQALIILLIQLSVGPVEVMTTHSAQSGQRRTRATENPEAILGACKKILRWLHCMAEQDASARRAFKICNNFIRRIAPAKEFNLHGIPLIASLPEHTSGFRSSQSKLRESKDDTGSGSVPRGSQKNKVNWGPDRTVNEVSLDDHRQDSFSLDPALFSWVDMIEDEDCPFR</sequence>
<dbReference type="PANTHER" id="PTHR47654">
    <property type="entry name" value="ZN(II)2CYS6 TRANSCRIPTION FACTOR (EUROFUNG)-RELATED"/>
    <property type="match status" value="1"/>
</dbReference>
<dbReference type="EMBL" id="JAPZBO010000003">
    <property type="protein sequence ID" value="KAJ5320756.1"/>
    <property type="molecule type" value="Genomic_DNA"/>
</dbReference>
<evidence type="ECO:0000259" key="3">
    <source>
        <dbReference type="SMART" id="SM00906"/>
    </source>
</evidence>
<accession>A0A9W9U5E4</accession>
<reference evidence="4" key="2">
    <citation type="journal article" date="2023" name="IMA Fungus">
        <title>Comparative genomic study of the Penicillium genus elucidates a diverse pangenome and 15 lateral gene transfer events.</title>
        <authorList>
            <person name="Petersen C."/>
            <person name="Sorensen T."/>
            <person name="Nielsen M.R."/>
            <person name="Sondergaard T.E."/>
            <person name="Sorensen J.L."/>
            <person name="Fitzpatrick D.A."/>
            <person name="Frisvad J.C."/>
            <person name="Nielsen K.L."/>
        </authorList>
    </citation>
    <scope>NUCLEOTIDE SEQUENCE</scope>
    <source>
        <strain evidence="4">IBT 21472</strain>
    </source>
</reference>
<dbReference type="Proteomes" id="UP001147746">
    <property type="component" value="Unassembled WGS sequence"/>
</dbReference>
<gene>
    <name evidence="4" type="ORF">N7476_003758</name>
</gene>